<gene>
    <name evidence="2" type="ORF">FIBSPDRAFT_867572</name>
</gene>
<name>A0A166DVB5_9AGAM</name>
<keyword evidence="3" id="KW-1185">Reference proteome</keyword>
<organism evidence="2 3">
    <name type="scientific">Athelia psychrophila</name>
    <dbReference type="NCBI Taxonomy" id="1759441"/>
    <lineage>
        <taxon>Eukaryota</taxon>
        <taxon>Fungi</taxon>
        <taxon>Dikarya</taxon>
        <taxon>Basidiomycota</taxon>
        <taxon>Agaricomycotina</taxon>
        <taxon>Agaricomycetes</taxon>
        <taxon>Agaricomycetidae</taxon>
        <taxon>Atheliales</taxon>
        <taxon>Atheliaceae</taxon>
        <taxon>Athelia</taxon>
    </lineage>
</organism>
<protein>
    <submittedName>
        <fullName evidence="2">Uncharacterized protein</fullName>
    </submittedName>
</protein>
<sequence length="59" mass="6430">QDRPHFLQSSSSKNLHGSDLFGPRTAPSCSSITYAGPVALSTEFELQELARIRLGVPCR</sequence>
<accession>A0A166DVB5</accession>
<feature type="non-terminal residue" evidence="2">
    <location>
        <position position="1"/>
    </location>
</feature>
<feature type="region of interest" description="Disordered" evidence="1">
    <location>
        <begin position="1"/>
        <end position="22"/>
    </location>
</feature>
<dbReference type="EMBL" id="KV417608">
    <property type="protein sequence ID" value="KZP15108.1"/>
    <property type="molecule type" value="Genomic_DNA"/>
</dbReference>
<proteinExistence type="predicted"/>
<evidence type="ECO:0000313" key="2">
    <source>
        <dbReference type="EMBL" id="KZP15108.1"/>
    </source>
</evidence>
<dbReference type="Proteomes" id="UP000076532">
    <property type="component" value="Unassembled WGS sequence"/>
</dbReference>
<dbReference type="AlphaFoldDB" id="A0A166DVB5"/>
<reference evidence="2 3" key="1">
    <citation type="journal article" date="2016" name="Mol. Biol. Evol.">
        <title>Comparative Genomics of Early-Diverging Mushroom-Forming Fungi Provides Insights into the Origins of Lignocellulose Decay Capabilities.</title>
        <authorList>
            <person name="Nagy L.G."/>
            <person name="Riley R."/>
            <person name="Tritt A."/>
            <person name="Adam C."/>
            <person name="Daum C."/>
            <person name="Floudas D."/>
            <person name="Sun H."/>
            <person name="Yadav J.S."/>
            <person name="Pangilinan J."/>
            <person name="Larsson K.H."/>
            <person name="Matsuura K."/>
            <person name="Barry K."/>
            <person name="Labutti K."/>
            <person name="Kuo R."/>
            <person name="Ohm R.A."/>
            <person name="Bhattacharya S.S."/>
            <person name="Shirouzu T."/>
            <person name="Yoshinaga Y."/>
            <person name="Martin F.M."/>
            <person name="Grigoriev I.V."/>
            <person name="Hibbett D.S."/>
        </authorList>
    </citation>
    <scope>NUCLEOTIDE SEQUENCE [LARGE SCALE GENOMIC DNA]</scope>
    <source>
        <strain evidence="2 3">CBS 109695</strain>
    </source>
</reference>
<evidence type="ECO:0000313" key="3">
    <source>
        <dbReference type="Proteomes" id="UP000076532"/>
    </source>
</evidence>
<evidence type="ECO:0000256" key="1">
    <source>
        <dbReference type="SAM" id="MobiDB-lite"/>
    </source>
</evidence>